<keyword evidence="2" id="KW-0964">Secreted</keyword>
<dbReference type="PROSITE" id="PS50222">
    <property type="entry name" value="EF_HAND_2"/>
    <property type="match status" value="1"/>
</dbReference>
<dbReference type="InterPro" id="IPR002048">
    <property type="entry name" value="EF_hand_dom"/>
</dbReference>
<keyword evidence="11" id="KW-1185">Reference proteome</keyword>
<feature type="chain" id="PRO_5013332966" evidence="7">
    <location>
        <begin position="24"/>
        <end position="224"/>
    </location>
</feature>
<name>A0A2B4RUV5_STYPI</name>
<dbReference type="GO" id="GO:0005518">
    <property type="term" value="F:collagen binding"/>
    <property type="evidence" value="ECO:0007669"/>
    <property type="project" value="TreeGrafter"/>
</dbReference>
<feature type="domain" description="EF-hand" evidence="8">
    <location>
        <begin position="150"/>
        <end position="185"/>
    </location>
</feature>
<dbReference type="InterPro" id="IPR002350">
    <property type="entry name" value="Kazal_dom"/>
</dbReference>
<dbReference type="Pfam" id="PF10591">
    <property type="entry name" value="SPARC_Ca_bdg"/>
    <property type="match status" value="1"/>
</dbReference>
<dbReference type="PROSITE" id="PS51465">
    <property type="entry name" value="KAZAL_2"/>
    <property type="match status" value="1"/>
</dbReference>
<gene>
    <name evidence="10" type="primary">SPOCK1</name>
    <name evidence="10" type="ORF">AWC38_SpisGene14123</name>
</gene>
<dbReference type="Gene3D" id="3.30.60.30">
    <property type="match status" value="1"/>
</dbReference>
<reference evidence="11" key="1">
    <citation type="journal article" date="2017" name="bioRxiv">
        <title>Comparative analysis of the genomes of Stylophora pistillata and Acropora digitifera provides evidence for extensive differences between species of corals.</title>
        <authorList>
            <person name="Voolstra C.R."/>
            <person name="Li Y."/>
            <person name="Liew Y.J."/>
            <person name="Baumgarten S."/>
            <person name="Zoccola D."/>
            <person name="Flot J.-F."/>
            <person name="Tambutte S."/>
            <person name="Allemand D."/>
            <person name="Aranda M."/>
        </authorList>
    </citation>
    <scope>NUCLEOTIDE SEQUENCE [LARGE SCALE GENOMIC DNA]</scope>
</reference>
<dbReference type="PANTHER" id="PTHR13866">
    <property type="entry name" value="SPARC OSTEONECTIN"/>
    <property type="match status" value="1"/>
</dbReference>
<dbReference type="CDD" id="cd00104">
    <property type="entry name" value="KAZAL_FS"/>
    <property type="match status" value="1"/>
</dbReference>
<evidence type="ECO:0000256" key="1">
    <source>
        <dbReference type="ARBA" id="ARBA00004613"/>
    </source>
</evidence>
<evidence type="ECO:0000256" key="6">
    <source>
        <dbReference type="ARBA" id="ARBA00023180"/>
    </source>
</evidence>
<organism evidence="10 11">
    <name type="scientific">Stylophora pistillata</name>
    <name type="common">Smooth cauliflower coral</name>
    <dbReference type="NCBI Taxonomy" id="50429"/>
    <lineage>
        <taxon>Eukaryota</taxon>
        <taxon>Metazoa</taxon>
        <taxon>Cnidaria</taxon>
        <taxon>Anthozoa</taxon>
        <taxon>Hexacorallia</taxon>
        <taxon>Scleractinia</taxon>
        <taxon>Astrocoeniina</taxon>
        <taxon>Pocilloporidae</taxon>
        <taxon>Stylophora</taxon>
    </lineage>
</organism>
<evidence type="ECO:0000256" key="5">
    <source>
        <dbReference type="ARBA" id="ARBA00023157"/>
    </source>
</evidence>
<dbReference type="GO" id="GO:0005615">
    <property type="term" value="C:extracellular space"/>
    <property type="evidence" value="ECO:0007669"/>
    <property type="project" value="TreeGrafter"/>
</dbReference>
<keyword evidence="5" id="KW-1015">Disulfide bond</keyword>
<dbReference type="GO" id="GO:0005509">
    <property type="term" value="F:calcium ion binding"/>
    <property type="evidence" value="ECO:0007669"/>
    <property type="project" value="InterPro"/>
</dbReference>
<accession>A0A2B4RUV5</accession>
<proteinExistence type="predicted"/>
<dbReference type="InterPro" id="IPR018247">
    <property type="entry name" value="EF_Hand_1_Ca_BS"/>
</dbReference>
<keyword evidence="4" id="KW-0106">Calcium</keyword>
<dbReference type="InterPro" id="IPR019577">
    <property type="entry name" value="SPARC/Testican_Ca-bd-dom"/>
</dbReference>
<evidence type="ECO:0000256" key="2">
    <source>
        <dbReference type="ARBA" id="ARBA00022525"/>
    </source>
</evidence>
<dbReference type="InterPro" id="IPR011992">
    <property type="entry name" value="EF-hand-dom_pair"/>
</dbReference>
<evidence type="ECO:0000256" key="4">
    <source>
        <dbReference type="ARBA" id="ARBA00022837"/>
    </source>
</evidence>
<dbReference type="InterPro" id="IPR036058">
    <property type="entry name" value="Kazal_dom_sf"/>
</dbReference>
<sequence>METERFFYISVILCLFCIFQVRGQDDDPCKGVVCPRGQMCVPYMDSGKSYTTCECPQDCPEESEPVCSFYHREFNNRCEMHKYACAHDLTMKVMNQGNCPTDNLHVCSDQFLLQFPTRYLEWIMIAREHSIDPTTSLDFNARADGLTEDERNEILSWEFEYIDRDKNNVLDTAEIQDVFNDVLGYEPCLYGFLKSCDLNEKEGIEKREWDFCFPKTGTAFETRK</sequence>
<comment type="caution">
    <text evidence="10">The sequence shown here is derived from an EMBL/GenBank/DDBJ whole genome shotgun (WGS) entry which is preliminary data.</text>
</comment>
<evidence type="ECO:0000313" key="11">
    <source>
        <dbReference type="Proteomes" id="UP000225706"/>
    </source>
</evidence>
<feature type="signal peptide" evidence="7">
    <location>
        <begin position="1"/>
        <end position="23"/>
    </location>
</feature>
<evidence type="ECO:0000259" key="9">
    <source>
        <dbReference type="PROSITE" id="PS51465"/>
    </source>
</evidence>
<dbReference type="Proteomes" id="UP000225706">
    <property type="component" value="Unassembled WGS sequence"/>
</dbReference>
<feature type="domain" description="Kazal-like" evidence="9">
    <location>
        <begin position="54"/>
        <end position="101"/>
    </location>
</feature>
<dbReference type="PROSITE" id="PS00018">
    <property type="entry name" value="EF_HAND_1"/>
    <property type="match status" value="1"/>
</dbReference>
<dbReference type="SUPFAM" id="SSF100895">
    <property type="entry name" value="Kazal-type serine protease inhibitors"/>
    <property type="match status" value="1"/>
</dbReference>
<dbReference type="EMBL" id="LSMT01000279">
    <property type="protein sequence ID" value="PFX21371.1"/>
    <property type="molecule type" value="Genomic_DNA"/>
</dbReference>
<dbReference type="SUPFAM" id="SSF47473">
    <property type="entry name" value="EF-hand"/>
    <property type="match status" value="1"/>
</dbReference>
<evidence type="ECO:0000313" key="10">
    <source>
        <dbReference type="EMBL" id="PFX21371.1"/>
    </source>
</evidence>
<keyword evidence="3 7" id="KW-0732">Signal</keyword>
<dbReference type="AlphaFoldDB" id="A0A2B4RUV5"/>
<evidence type="ECO:0000256" key="7">
    <source>
        <dbReference type="SAM" id="SignalP"/>
    </source>
</evidence>
<evidence type="ECO:0000259" key="8">
    <source>
        <dbReference type="PROSITE" id="PS50222"/>
    </source>
</evidence>
<evidence type="ECO:0000256" key="3">
    <source>
        <dbReference type="ARBA" id="ARBA00022729"/>
    </source>
</evidence>
<dbReference type="GO" id="GO:0050840">
    <property type="term" value="F:extracellular matrix binding"/>
    <property type="evidence" value="ECO:0007669"/>
    <property type="project" value="TreeGrafter"/>
</dbReference>
<protein>
    <submittedName>
        <fullName evidence="10">Testican-1</fullName>
    </submittedName>
</protein>
<dbReference type="OrthoDB" id="88467at2759"/>
<dbReference type="Gene3D" id="1.10.238.10">
    <property type="entry name" value="EF-hand"/>
    <property type="match status" value="1"/>
</dbReference>
<keyword evidence="6" id="KW-0325">Glycoprotein</keyword>
<dbReference type="Pfam" id="PF07648">
    <property type="entry name" value="Kazal_2"/>
    <property type="match status" value="1"/>
</dbReference>
<dbReference type="SMART" id="SM00280">
    <property type="entry name" value="KAZAL"/>
    <property type="match status" value="1"/>
</dbReference>
<comment type="subcellular location">
    <subcellularLocation>
        <location evidence="1">Secreted</location>
    </subcellularLocation>
</comment>
<dbReference type="PANTHER" id="PTHR13866:SF14">
    <property type="entry name" value="BM-40"/>
    <property type="match status" value="1"/>
</dbReference>